<sequence>MNLQGNETGGEKDSVKGEWTMTNETFQAFLAKGDGTGEVVNRTLEELPAGEVTIRVSYSDVNYKDALAMHPKTKVVRDYPTVPGIDLAGTVMASDDKRFKPGDRVICTSYTLGVGHDGGYSEVARVPGDWVVPMPDGLTEREAMLMGTAGFTAALSIERMEEVGVSPDKGPILVTGATGGVGSMAIAMLKKRGYTVTASTGKLASEDYLRKLGADEVIHRDSLIPEQPAPLQKTVWAGVVDATGGAPLAAILPAVKQGGAVALSGMTAGVEFTTTVMPFILRGVSILGVDSGFCPMDLRGKVWTRAAGDLYPENLEHTLEEEVTIGELPRIFNRLLEGQAVGRTLVRLGQDKGDA</sequence>
<gene>
    <name evidence="2" type="ordered locus">Bsel_0465</name>
</gene>
<accession>D6XXE6</accession>
<dbReference type="AlphaFoldDB" id="D6XXE6"/>
<dbReference type="Proteomes" id="UP000000271">
    <property type="component" value="Chromosome"/>
</dbReference>
<name>D6XXE6_BACIE</name>
<dbReference type="PANTHER" id="PTHR43677">
    <property type="entry name" value="SHORT-CHAIN DEHYDROGENASE/REDUCTASE"/>
    <property type="match status" value="1"/>
</dbReference>
<evidence type="ECO:0000313" key="3">
    <source>
        <dbReference type="Proteomes" id="UP000000271"/>
    </source>
</evidence>
<dbReference type="STRING" id="439292.Bsel_0465"/>
<dbReference type="SMART" id="SM00829">
    <property type="entry name" value="PKS_ER"/>
    <property type="match status" value="1"/>
</dbReference>
<dbReference type="Gene3D" id="3.40.50.720">
    <property type="entry name" value="NAD(P)-binding Rossmann-like Domain"/>
    <property type="match status" value="1"/>
</dbReference>
<protein>
    <submittedName>
        <fullName evidence="2">Quinone oxidoreductase, YhdH/YhfP family</fullName>
    </submittedName>
</protein>
<dbReference type="Gene3D" id="3.90.180.10">
    <property type="entry name" value="Medium-chain alcohol dehydrogenases, catalytic domain"/>
    <property type="match status" value="1"/>
</dbReference>
<organism evidence="2 3">
    <name type="scientific">Bacillus selenitireducens (strain ATCC 700615 / DSM 15326 / MLS10)</name>
    <dbReference type="NCBI Taxonomy" id="439292"/>
    <lineage>
        <taxon>Bacteria</taxon>
        <taxon>Bacillati</taxon>
        <taxon>Bacillota</taxon>
        <taxon>Bacilli</taxon>
        <taxon>Bacillales</taxon>
        <taxon>Bacillaceae</taxon>
        <taxon>Salisediminibacterium</taxon>
    </lineage>
</organism>
<dbReference type="KEGG" id="bse:Bsel_0465"/>
<keyword evidence="3" id="KW-1185">Reference proteome</keyword>
<dbReference type="SUPFAM" id="SSF51735">
    <property type="entry name" value="NAD(P)-binding Rossmann-fold domains"/>
    <property type="match status" value="1"/>
</dbReference>
<dbReference type="InterPro" id="IPR051397">
    <property type="entry name" value="Zn-ADH-like_protein"/>
</dbReference>
<dbReference type="InterPro" id="IPR013154">
    <property type="entry name" value="ADH-like_N"/>
</dbReference>
<feature type="domain" description="Enoyl reductase (ER)" evidence="1">
    <location>
        <begin position="33"/>
        <end position="346"/>
    </location>
</feature>
<dbReference type="HOGENOM" id="CLU_026673_26_3_9"/>
<proteinExistence type="predicted"/>
<dbReference type="InterPro" id="IPR013149">
    <property type="entry name" value="ADH-like_C"/>
</dbReference>
<dbReference type="InterPro" id="IPR011032">
    <property type="entry name" value="GroES-like_sf"/>
</dbReference>
<dbReference type="Pfam" id="PF00107">
    <property type="entry name" value="ADH_zinc_N"/>
    <property type="match status" value="1"/>
</dbReference>
<evidence type="ECO:0000313" key="2">
    <source>
        <dbReference type="EMBL" id="ADH98003.1"/>
    </source>
</evidence>
<dbReference type="EMBL" id="CP001791">
    <property type="protein sequence ID" value="ADH98003.1"/>
    <property type="molecule type" value="Genomic_DNA"/>
</dbReference>
<dbReference type="GO" id="GO:0043957">
    <property type="term" value="F:acryloyl-CoA reductase (NADPH) activity"/>
    <property type="evidence" value="ECO:0007669"/>
    <property type="project" value="TreeGrafter"/>
</dbReference>
<dbReference type="InterPro" id="IPR014188">
    <property type="entry name" value="Acrylyl-CoA_reductase_AcuI"/>
</dbReference>
<dbReference type="Pfam" id="PF08240">
    <property type="entry name" value="ADH_N"/>
    <property type="match status" value="1"/>
</dbReference>
<dbReference type="InterPro" id="IPR020843">
    <property type="entry name" value="ER"/>
</dbReference>
<dbReference type="eggNOG" id="COG0604">
    <property type="taxonomic scope" value="Bacteria"/>
</dbReference>
<dbReference type="SUPFAM" id="SSF50129">
    <property type="entry name" value="GroES-like"/>
    <property type="match status" value="1"/>
</dbReference>
<dbReference type="NCBIfam" id="TIGR02823">
    <property type="entry name" value="oxido_YhdH"/>
    <property type="match status" value="1"/>
</dbReference>
<evidence type="ECO:0000259" key="1">
    <source>
        <dbReference type="SMART" id="SM00829"/>
    </source>
</evidence>
<dbReference type="PANTHER" id="PTHR43677:SF1">
    <property type="entry name" value="ACRYLYL-COA REDUCTASE ACUI-RELATED"/>
    <property type="match status" value="1"/>
</dbReference>
<dbReference type="InterPro" id="IPR036291">
    <property type="entry name" value="NAD(P)-bd_dom_sf"/>
</dbReference>
<reference evidence="2" key="1">
    <citation type="submission" date="2009-10" db="EMBL/GenBank/DDBJ databases">
        <title>Complete sequence of Bacillus selenitireducens MLS10.</title>
        <authorList>
            <consortium name="US DOE Joint Genome Institute"/>
            <person name="Lucas S."/>
            <person name="Copeland A."/>
            <person name="Lapidus A."/>
            <person name="Glavina del Rio T."/>
            <person name="Dalin E."/>
            <person name="Tice H."/>
            <person name="Bruce D."/>
            <person name="Goodwin L."/>
            <person name="Pitluck S."/>
            <person name="Sims D."/>
            <person name="Brettin T."/>
            <person name="Detter J.C."/>
            <person name="Han C."/>
            <person name="Larimer F."/>
            <person name="Land M."/>
            <person name="Hauser L."/>
            <person name="Kyrpides N."/>
            <person name="Ovchinnikova G."/>
            <person name="Stolz J."/>
        </authorList>
    </citation>
    <scope>NUCLEOTIDE SEQUENCE [LARGE SCALE GENOMIC DNA]</scope>
    <source>
        <strain evidence="2">MLS10</strain>
    </source>
</reference>